<proteinExistence type="predicted"/>
<organism evidence="1">
    <name type="scientific">marine sediment metagenome</name>
    <dbReference type="NCBI Taxonomy" id="412755"/>
    <lineage>
        <taxon>unclassified sequences</taxon>
        <taxon>metagenomes</taxon>
        <taxon>ecological metagenomes</taxon>
    </lineage>
</organism>
<accession>X1LKZ0</accession>
<name>X1LKZ0_9ZZZZ</name>
<reference evidence="1" key="1">
    <citation type="journal article" date="2014" name="Front. Microbiol.">
        <title>High frequency of phylogenetically diverse reductive dehalogenase-homologous genes in deep subseafloor sedimentary metagenomes.</title>
        <authorList>
            <person name="Kawai M."/>
            <person name="Futagami T."/>
            <person name="Toyoda A."/>
            <person name="Takaki Y."/>
            <person name="Nishi S."/>
            <person name="Hori S."/>
            <person name="Arai W."/>
            <person name="Tsubouchi T."/>
            <person name="Morono Y."/>
            <person name="Uchiyama I."/>
            <person name="Ito T."/>
            <person name="Fujiyama A."/>
            <person name="Inagaki F."/>
            <person name="Takami H."/>
        </authorList>
    </citation>
    <scope>NUCLEOTIDE SEQUENCE</scope>
    <source>
        <strain evidence="1">Expedition CK06-06</strain>
    </source>
</reference>
<comment type="caution">
    <text evidence="1">The sequence shown here is derived from an EMBL/GenBank/DDBJ whole genome shotgun (WGS) entry which is preliminary data.</text>
</comment>
<feature type="non-terminal residue" evidence="1">
    <location>
        <position position="1"/>
    </location>
</feature>
<dbReference type="AlphaFoldDB" id="X1LKZ0"/>
<dbReference type="EMBL" id="BARU01048264">
    <property type="protein sequence ID" value="GAH94803.1"/>
    <property type="molecule type" value="Genomic_DNA"/>
</dbReference>
<gene>
    <name evidence="1" type="ORF">S03H2_71836</name>
</gene>
<evidence type="ECO:0000313" key="1">
    <source>
        <dbReference type="EMBL" id="GAH94803.1"/>
    </source>
</evidence>
<sequence length="29" mass="3249">SMTGPHFPESLTWVVDDISQVLEKAGFQE</sequence>
<protein>
    <submittedName>
        <fullName evidence="1">Uncharacterized protein</fullName>
    </submittedName>
</protein>